<protein>
    <submittedName>
        <fullName evidence="2">U3 small nucleolar ribonucleoprotein mpp10</fullName>
    </submittedName>
</protein>
<sequence>MHKRSRTFTQTGSIQDAKFATSGPTTPTARTPLPNKQQNIPTITEYMMLIDNQTNPELFNRNYENQSNQICNMNIPLIDYTGLQSQNHKQEKEQEETEQNSSERNGGYDKNGFVSFLFNIQSKKDKKKKKKKKEIGNYKNKKIHKVRDLKQKWNQKITKPNQKNNFELTPRKRDLPNNNWESSLIDEQKYFSGVNLLCYDNKITSTVKRRRKNLNSTKPLSHDKKKNKKKNKKKQRKKKLRKKKKRRKKKKNTKNLKKEKTHQSKRIQVISRIGSSSQGSISPMRPNKPDQKTVRLEKKLGSLACENNDLQSKVQGYKMEKLRLKNELIQLQLLLRQKKILDSLSQTKNASSITVTKPTITKKETAFQPLERKRITTKNNINSKDALPTSKTPLLSSNTSSLSSLSSSLSSSSLSYSCSGTMSGSGSGSSSQIETPTSEPLINYELEGTKFIIDNSEEEDEEDLGLSKFHNKNTIEKENATAESEEETCFYWQSLQRKNSKLKRYVDEEYPVLIEQVLHNKVQISRRADRLKAKLTILRWLCNLDLYLRIMGEEGLDWNEILYGSSHKREFLRFVHRTQEKVKLNEGLALQIYEHDIAISKNLLSNDMIVDSVKAQIQELNLNENLFSYLNSGLLHSRNHYNQLPKSEDNAFQIITRSDSESEQTEDSQENEHLEEDEDVEIFETNVDEEDFDDAVGSDNIEEDIDQNVDASLSVSLGVDVDVDEDEDVDADEDVDVDVNGDINEENEKKDIINKKNLNLEPENSICDPQIESATIQDFGILINDQDNRCTKDLNSNLIENNNQNQNLKKNNDISSLTFLEKMN</sequence>
<feature type="compositionally biased region" description="Basic residues" evidence="1">
    <location>
        <begin position="223"/>
        <end position="255"/>
    </location>
</feature>
<dbReference type="Proteomes" id="UP001150062">
    <property type="component" value="Unassembled WGS sequence"/>
</dbReference>
<accession>A0ABQ8YGX5</accession>
<gene>
    <name evidence="2" type="ORF">M0813_21652</name>
</gene>
<reference evidence="2" key="1">
    <citation type="submission" date="2022-08" db="EMBL/GenBank/DDBJ databases">
        <title>Novel sulfate-reducing endosymbionts in the free-living metamonad Anaeramoeba.</title>
        <authorList>
            <person name="Jerlstrom-Hultqvist J."/>
            <person name="Cepicka I."/>
            <person name="Gallot-Lavallee L."/>
            <person name="Salas-Leiva D."/>
            <person name="Curtis B.A."/>
            <person name="Zahonova K."/>
            <person name="Pipaliya S."/>
            <person name="Dacks J."/>
            <person name="Roger A.J."/>
        </authorList>
    </citation>
    <scope>NUCLEOTIDE SEQUENCE</scope>
    <source>
        <strain evidence="2">Schooner1</strain>
    </source>
</reference>
<feature type="region of interest" description="Disordered" evidence="1">
    <location>
        <begin position="420"/>
        <end position="439"/>
    </location>
</feature>
<evidence type="ECO:0000313" key="2">
    <source>
        <dbReference type="EMBL" id="KAJ6243864.1"/>
    </source>
</evidence>
<feature type="compositionally biased region" description="Low complexity" evidence="1">
    <location>
        <begin position="420"/>
        <end position="431"/>
    </location>
</feature>
<feature type="region of interest" description="Disordered" evidence="1">
    <location>
        <begin position="1"/>
        <end position="37"/>
    </location>
</feature>
<dbReference type="GO" id="GO:1990904">
    <property type="term" value="C:ribonucleoprotein complex"/>
    <property type="evidence" value="ECO:0007669"/>
    <property type="project" value="UniProtKB-KW"/>
</dbReference>
<feature type="compositionally biased region" description="Low complexity" evidence="1">
    <location>
        <begin position="389"/>
        <end position="398"/>
    </location>
</feature>
<feature type="region of interest" description="Disordered" evidence="1">
    <location>
        <begin position="658"/>
        <end position="680"/>
    </location>
</feature>
<feature type="compositionally biased region" description="Polar residues" evidence="1">
    <location>
        <begin position="154"/>
        <end position="167"/>
    </location>
</feature>
<name>A0ABQ8YGX5_9EUKA</name>
<feature type="compositionally biased region" description="Acidic residues" evidence="1">
    <location>
        <begin position="661"/>
        <end position="680"/>
    </location>
</feature>
<organism evidence="2 3">
    <name type="scientific">Anaeramoeba flamelloides</name>
    <dbReference type="NCBI Taxonomy" id="1746091"/>
    <lineage>
        <taxon>Eukaryota</taxon>
        <taxon>Metamonada</taxon>
        <taxon>Anaeramoebidae</taxon>
        <taxon>Anaeramoeba</taxon>
    </lineage>
</organism>
<feature type="compositionally biased region" description="Basic residues" evidence="1">
    <location>
        <begin position="124"/>
        <end position="142"/>
    </location>
</feature>
<feature type="compositionally biased region" description="Polar residues" evidence="1">
    <location>
        <begin position="22"/>
        <end position="37"/>
    </location>
</feature>
<feature type="region of interest" description="Disordered" evidence="1">
    <location>
        <begin position="369"/>
        <end position="398"/>
    </location>
</feature>
<feature type="region of interest" description="Disordered" evidence="1">
    <location>
        <begin position="208"/>
        <end position="291"/>
    </location>
</feature>
<comment type="caution">
    <text evidence="2">The sequence shown here is derived from an EMBL/GenBank/DDBJ whole genome shotgun (WGS) entry which is preliminary data.</text>
</comment>
<keyword evidence="3" id="KW-1185">Reference proteome</keyword>
<proteinExistence type="predicted"/>
<evidence type="ECO:0000313" key="3">
    <source>
        <dbReference type="Proteomes" id="UP001150062"/>
    </source>
</evidence>
<evidence type="ECO:0000256" key="1">
    <source>
        <dbReference type="SAM" id="MobiDB-lite"/>
    </source>
</evidence>
<feature type="region of interest" description="Disordered" evidence="1">
    <location>
        <begin position="123"/>
        <end position="142"/>
    </location>
</feature>
<feature type="compositionally biased region" description="Low complexity" evidence="1">
    <location>
        <begin position="266"/>
        <end position="282"/>
    </location>
</feature>
<feature type="region of interest" description="Disordered" evidence="1">
    <location>
        <begin position="154"/>
        <end position="178"/>
    </location>
</feature>
<feature type="region of interest" description="Disordered" evidence="1">
    <location>
        <begin position="85"/>
        <end position="110"/>
    </location>
</feature>
<keyword evidence="2" id="KW-0687">Ribonucleoprotein</keyword>
<dbReference type="EMBL" id="JAOAOG010000167">
    <property type="protein sequence ID" value="KAJ6243864.1"/>
    <property type="molecule type" value="Genomic_DNA"/>
</dbReference>